<dbReference type="Proteomes" id="UP000282084">
    <property type="component" value="Unassembled WGS sequence"/>
</dbReference>
<comment type="caution">
    <text evidence="2">The sequence shown here is derived from an EMBL/GenBank/DDBJ whole genome shotgun (WGS) entry which is preliminary data.</text>
</comment>
<name>A0A495W0N6_9PSEU</name>
<proteinExistence type="predicted"/>
<feature type="region of interest" description="Disordered" evidence="1">
    <location>
        <begin position="185"/>
        <end position="207"/>
    </location>
</feature>
<keyword evidence="3" id="KW-1185">Reference proteome</keyword>
<feature type="compositionally biased region" description="Basic and acidic residues" evidence="1">
    <location>
        <begin position="41"/>
        <end position="52"/>
    </location>
</feature>
<feature type="compositionally biased region" description="Low complexity" evidence="1">
    <location>
        <begin position="185"/>
        <end position="201"/>
    </location>
</feature>
<feature type="region of interest" description="Disordered" evidence="1">
    <location>
        <begin position="38"/>
        <end position="77"/>
    </location>
</feature>
<dbReference type="AlphaFoldDB" id="A0A495W0N6"/>
<protein>
    <submittedName>
        <fullName evidence="2">Uncharacterized protein</fullName>
    </submittedName>
</protein>
<organism evidence="2 3">
    <name type="scientific">Saccharothrix australiensis</name>
    <dbReference type="NCBI Taxonomy" id="2072"/>
    <lineage>
        <taxon>Bacteria</taxon>
        <taxon>Bacillati</taxon>
        <taxon>Actinomycetota</taxon>
        <taxon>Actinomycetes</taxon>
        <taxon>Pseudonocardiales</taxon>
        <taxon>Pseudonocardiaceae</taxon>
        <taxon>Saccharothrix</taxon>
    </lineage>
</organism>
<evidence type="ECO:0000313" key="3">
    <source>
        <dbReference type="Proteomes" id="UP000282084"/>
    </source>
</evidence>
<sequence>MSRFAKLRAELRQRRHHRAFRIPPPVADEDLREQVARLLARVRETPADEHPVTPRAPSTPEPSAHTPATPEPARAAGAEPLDEKLLADAATHLWRAQRRLTRAGEASTARDRQAGRLLTTSRDALADAGVVIQDHDGDPFHSGRSIEVLVFETDPTLTAEVVLETVRPTVYLHGRRIQMGQVIVAGPPADDQGPPAQPGDQTGDHHE</sequence>
<dbReference type="EMBL" id="RBXO01000001">
    <property type="protein sequence ID" value="RKT55176.1"/>
    <property type="molecule type" value="Genomic_DNA"/>
</dbReference>
<gene>
    <name evidence="2" type="ORF">C8E97_3834</name>
</gene>
<reference evidence="2 3" key="1">
    <citation type="submission" date="2018-10" db="EMBL/GenBank/DDBJ databases">
        <title>Sequencing the genomes of 1000 actinobacteria strains.</title>
        <authorList>
            <person name="Klenk H.-P."/>
        </authorList>
    </citation>
    <scope>NUCLEOTIDE SEQUENCE [LARGE SCALE GENOMIC DNA]</scope>
    <source>
        <strain evidence="2 3">DSM 43800</strain>
    </source>
</reference>
<evidence type="ECO:0000313" key="2">
    <source>
        <dbReference type="EMBL" id="RKT55176.1"/>
    </source>
</evidence>
<accession>A0A495W0N6</accession>
<dbReference type="RefSeq" id="WP_211347072.1">
    <property type="nucleotide sequence ID" value="NZ_RBXO01000001.1"/>
</dbReference>
<evidence type="ECO:0000256" key="1">
    <source>
        <dbReference type="SAM" id="MobiDB-lite"/>
    </source>
</evidence>